<keyword evidence="2" id="KW-0732">Signal</keyword>
<accession>A0A2S8G0F7</accession>
<organism evidence="3 4">
    <name type="scientific">Blastopirellula marina</name>
    <dbReference type="NCBI Taxonomy" id="124"/>
    <lineage>
        <taxon>Bacteria</taxon>
        <taxon>Pseudomonadati</taxon>
        <taxon>Planctomycetota</taxon>
        <taxon>Planctomycetia</taxon>
        <taxon>Pirellulales</taxon>
        <taxon>Pirellulaceae</taxon>
        <taxon>Blastopirellula</taxon>
    </lineage>
</organism>
<dbReference type="EMBL" id="PUIB01000011">
    <property type="protein sequence ID" value="PQO37929.1"/>
    <property type="molecule type" value="Genomic_DNA"/>
</dbReference>
<gene>
    <name evidence="3" type="ORF">C5Y98_07485</name>
</gene>
<dbReference type="RefSeq" id="WP_105352887.1">
    <property type="nucleotide sequence ID" value="NZ_PUIB01000011.1"/>
</dbReference>
<protein>
    <submittedName>
        <fullName evidence="3">Uncharacterized protein</fullName>
    </submittedName>
</protein>
<feature type="compositionally biased region" description="Pro residues" evidence="1">
    <location>
        <begin position="124"/>
        <end position="142"/>
    </location>
</feature>
<comment type="caution">
    <text evidence="3">The sequence shown here is derived from an EMBL/GenBank/DDBJ whole genome shotgun (WGS) entry which is preliminary data.</text>
</comment>
<reference evidence="3 4" key="1">
    <citation type="submission" date="2018-02" db="EMBL/GenBank/DDBJ databases">
        <title>Comparative genomes isolates from brazilian mangrove.</title>
        <authorList>
            <person name="Araujo J.E."/>
            <person name="Taketani R.G."/>
            <person name="Silva M.C.P."/>
            <person name="Loureco M.V."/>
            <person name="Andreote F.D."/>
        </authorList>
    </citation>
    <scope>NUCLEOTIDE SEQUENCE [LARGE SCALE GENOMIC DNA]</scope>
    <source>
        <strain evidence="3 4">NAP PRIS-MGV</strain>
    </source>
</reference>
<dbReference type="Proteomes" id="UP000239388">
    <property type="component" value="Unassembled WGS sequence"/>
</dbReference>
<feature type="signal peptide" evidence="2">
    <location>
        <begin position="1"/>
        <end position="20"/>
    </location>
</feature>
<name>A0A2S8G0F7_9BACT</name>
<feature type="chain" id="PRO_5015773323" evidence="2">
    <location>
        <begin position="21"/>
        <end position="201"/>
    </location>
</feature>
<evidence type="ECO:0000256" key="1">
    <source>
        <dbReference type="SAM" id="MobiDB-lite"/>
    </source>
</evidence>
<feature type="region of interest" description="Disordered" evidence="1">
    <location>
        <begin position="117"/>
        <end position="201"/>
    </location>
</feature>
<dbReference type="AlphaFoldDB" id="A0A2S8G0F7"/>
<feature type="compositionally biased region" description="Polar residues" evidence="1">
    <location>
        <begin position="168"/>
        <end position="182"/>
    </location>
</feature>
<dbReference type="OrthoDB" id="279276at2"/>
<evidence type="ECO:0000313" key="3">
    <source>
        <dbReference type="EMBL" id="PQO37929.1"/>
    </source>
</evidence>
<evidence type="ECO:0000256" key="2">
    <source>
        <dbReference type="SAM" id="SignalP"/>
    </source>
</evidence>
<proteinExistence type="predicted"/>
<sequence>MKTPLLAAALVLVSSIQAFGQTCGCDSQPVMASPVASCGCNQCCNRCERPLLELVEGIGFTLKNTACTLKNGVNRLFHPITYCGCSTCATKAAPSCGCGVGSHPISTYEMMDPGVEYIESTPSRPVPSHPQVPSIPGPPTTPTTPEATEPSKLQTTPRKWEPVGSRPSAKTQVTRSTRSVLSSPGRPTPATTRPVTYYAPQ</sequence>
<evidence type="ECO:0000313" key="4">
    <source>
        <dbReference type="Proteomes" id="UP000239388"/>
    </source>
</evidence>